<gene>
    <name evidence="2" type="ORF">ACFQDH_20495</name>
</gene>
<keyword evidence="3" id="KW-1185">Reference proteome</keyword>
<dbReference type="Proteomes" id="UP001596298">
    <property type="component" value="Unassembled WGS sequence"/>
</dbReference>
<proteinExistence type="predicted"/>
<reference evidence="3" key="1">
    <citation type="journal article" date="2019" name="Int. J. Syst. Evol. Microbiol.">
        <title>The Global Catalogue of Microorganisms (GCM) 10K type strain sequencing project: providing services to taxonomists for standard genome sequencing and annotation.</title>
        <authorList>
            <consortium name="The Broad Institute Genomics Platform"/>
            <consortium name="The Broad Institute Genome Sequencing Center for Infectious Disease"/>
            <person name="Wu L."/>
            <person name="Ma J."/>
        </authorList>
    </citation>
    <scope>NUCLEOTIDE SEQUENCE [LARGE SCALE GENOMIC DNA]</scope>
    <source>
        <strain evidence="3">CCUG 58127</strain>
    </source>
</reference>
<evidence type="ECO:0008006" key="4">
    <source>
        <dbReference type="Google" id="ProtNLM"/>
    </source>
</evidence>
<evidence type="ECO:0000256" key="1">
    <source>
        <dbReference type="SAM" id="MobiDB-lite"/>
    </source>
</evidence>
<organism evidence="2 3">
    <name type="scientific">Flexivirga alba</name>
    <dbReference type="NCBI Taxonomy" id="702742"/>
    <lineage>
        <taxon>Bacteria</taxon>
        <taxon>Bacillati</taxon>
        <taxon>Actinomycetota</taxon>
        <taxon>Actinomycetes</taxon>
        <taxon>Micrococcales</taxon>
        <taxon>Dermacoccaceae</taxon>
        <taxon>Flexivirga</taxon>
    </lineage>
</organism>
<dbReference type="EMBL" id="JBHSWH010000001">
    <property type="protein sequence ID" value="MFC6707555.1"/>
    <property type="molecule type" value="Genomic_DNA"/>
</dbReference>
<name>A0ABW2AL21_9MICO</name>
<evidence type="ECO:0000313" key="3">
    <source>
        <dbReference type="Proteomes" id="UP001596298"/>
    </source>
</evidence>
<protein>
    <recommendedName>
        <fullName evidence="4">YtxH domain-containing protein</fullName>
    </recommendedName>
</protein>
<sequence length="110" mass="12116">MTWWVVLASFVGAVIGAAIPAMVTLRGQHQQARTEWSQRLDRAITALTSDSPVARDIGWELLTDLIESDLGSPADRSLARRVSRATLTRSAVDESVSRGDNETDRQEHQS</sequence>
<feature type="region of interest" description="Disordered" evidence="1">
    <location>
        <begin position="88"/>
        <end position="110"/>
    </location>
</feature>
<accession>A0ABW2AL21</accession>
<evidence type="ECO:0000313" key="2">
    <source>
        <dbReference type="EMBL" id="MFC6707555.1"/>
    </source>
</evidence>
<comment type="caution">
    <text evidence="2">The sequence shown here is derived from an EMBL/GenBank/DDBJ whole genome shotgun (WGS) entry which is preliminary data.</text>
</comment>
<feature type="compositionally biased region" description="Basic and acidic residues" evidence="1">
    <location>
        <begin position="91"/>
        <end position="110"/>
    </location>
</feature>
<dbReference type="RefSeq" id="WP_382404225.1">
    <property type="nucleotide sequence ID" value="NZ_JBHSWH010000001.1"/>
</dbReference>